<feature type="region of interest" description="Disordered" evidence="12">
    <location>
        <begin position="244"/>
        <end position="265"/>
    </location>
</feature>
<keyword evidence="9" id="KW-0965">Cell junction</keyword>
<name>A0A8T2N020_9TELE</name>
<evidence type="ECO:0000313" key="16">
    <source>
        <dbReference type="Proteomes" id="UP000824540"/>
    </source>
</evidence>
<keyword evidence="8" id="KW-0132">Cell division</keyword>
<feature type="region of interest" description="Disordered" evidence="12">
    <location>
        <begin position="102"/>
        <end position="122"/>
    </location>
</feature>
<keyword evidence="10" id="KW-0472">Membrane</keyword>
<dbReference type="InterPro" id="IPR036034">
    <property type="entry name" value="PDZ_sf"/>
</dbReference>
<evidence type="ECO:0000256" key="6">
    <source>
        <dbReference type="ARBA" id="ARBA00022475"/>
    </source>
</evidence>
<dbReference type="Proteomes" id="UP000824540">
    <property type="component" value="Unassembled WGS sequence"/>
</dbReference>
<dbReference type="CDD" id="cd06403">
    <property type="entry name" value="PB1_Par6"/>
    <property type="match status" value="1"/>
</dbReference>
<sequence length="349" mass="38661">MNKSQRELSSRTLSVVEVKSKFGAEFRRFSVERAKPGRFEEFYCLLQHVHRIPNVELLVGYADAYGDLLPINNDDNYHKAVSTASPLLRLFLQRRGEAEEDSTFDSPLRKQKRKVGHRRRPAVRISQPRDFRPVSSIIDVDVLPESLRRVRLHRSGPERPLGFYIRDGASVRLTPRGPRKVPGIFISRLVPGGLAHGTGLLAVDDEVLEVNGIEVAGKSLDQVTDMMVANSHNLVVTVKPANQQHTGWVSSARRPGYSAPTHSTPSSYIIQNFLSEDQDSDWGSGSGSGEGEGEGEDEDDEDLVLDLGEEVTSTLPSYKSHLGLRPDHSTDSLSTLGNEWEGEGTVITL</sequence>
<evidence type="ECO:0000256" key="3">
    <source>
        <dbReference type="ARBA" id="ARBA00004496"/>
    </source>
</evidence>
<evidence type="ECO:0000256" key="1">
    <source>
        <dbReference type="ARBA" id="ARBA00004236"/>
    </source>
</evidence>
<dbReference type="Pfam" id="PF00564">
    <property type="entry name" value="PB1"/>
    <property type="match status" value="1"/>
</dbReference>
<dbReference type="FunFam" id="3.10.20.90:FF:000031">
    <property type="entry name" value="Partitioning defective 6 homolog alpha"/>
    <property type="match status" value="1"/>
</dbReference>
<dbReference type="Pfam" id="PF00595">
    <property type="entry name" value="PDZ"/>
    <property type="match status" value="1"/>
</dbReference>
<comment type="caution">
    <text evidence="15">The sequence shown here is derived from an EMBL/GenBank/DDBJ whole genome shotgun (WGS) entry which is preliminary data.</text>
</comment>
<comment type="similarity">
    <text evidence="4">Belongs to the PAR6 family.</text>
</comment>
<feature type="compositionally biased region" description="Basic residues" evidence="12">
    <location>
        <begin position="109"/>
        <end position="122"/>
    </location>
</feature>
<feature type="domain" description="PDZ" evidence="13">
    <location>
        <begin position="149"/>
        <end position="242"/>
    </location>
</feature>
<feature type="domain" description="PB1" evidence="14">
    <location>
        <begin position="15"/>
        <end position="95"/>
    </location>
</feature>
<protein>
    <submittedName>
        <fullName evidence="15">Uncharacterized protein</fullName>
    </submittedName>
</protein>
<comment type="subcellular location">
    <subcellularLocation>
        <location evidence="2">Cell junction</location>
        <location evidence="2">Tight junction</location>
    </subcellularLocation>
    <subcellularLocation>
        <location evidence="1">Cell membrane</location>
    </subcellularLocation>
    <subcellularLocation>
        <location evidence="3">Cytoplasm</location>
    </subcellularLocation>
</comment>
<evidence type="ECO:0000256" key="5">
    <source>
        <dbReference type="ARBA" id="ARBA00022427"/>
    </source>
</evidence>
<dbReference type="GO" id="GO:0060341">
    <property type="term" value="P:regulation of cellular localization"/>
    <property type="evidence" value="ECO:0007669"/>
    <property type="project" value="TreeGrafter"/>
</dbReference>
<dbReference type="SUPFAM" id="SSF50156">
    <property type="entry name" value="PDZ domain-like"/>
    <property type="match status" value="1"/>
</dbReference>
<dbReference type="GO" id="GO:0005634">
    <property type="term" value="C:nucleus"/>
    <property type="evidence" value="ECO:0007669"/>
    <property type="project" value="TreeGrafter"/>
</dbReference>
<evidence type="ECO:0000256" key="10">
    <source>
        <dbReference type="ARBA" id="ARBA00023136"/>
    </source>
</evidence>
<keyword evidence="7" id="KW-0963">Cytoplasm</keyword>
<dbReference type="GO" id="GO:0007098">
    <property type="term" value="P:centrosome cycle"/>
    <property type="evidence" value="ECO:0007669"/>
    <property type="project" value="TreeGrafter"/>
</dbReference>
<dbReference type="SMART" id="SM00228">
    <property type="entry name" value="PDZ"/>
    <property type="match status" value="1"/>
</dbReference>
<keyword evidence="16" id="KW-1185">Reference proteome</keyword>
<gene>
    <name evidence="15" type="ORF">JZ751_010030</name>
</gene>
<evidence type="ECO:0000313" key="15">
    <source>
        <dbReference type="EMBL" id="KAG9333879.1"/>
    </source>
</evidence>
<proteinExistence type="inferred from homology"/>
<dbReference type="GO" id="GO:0005938">
    <property type="term" value="C:cell cortex"/>
    <property type="evidence" value="ECO:0007669"/>
    <property type="project" value="TreeGrafter"/>
</dbReference>
<dbReference type="PANTHER" id="PTHR14102">
    <property type="entry name" value="PAR-6-RELATED"/>
    <property type="match status" value="1"/>
</dbReference>
<evidence type="ECO:0000259" key="13">
    <source>
        <dbReference type="PROSITE" id="PS50106"/>
    </source>
</evidence>
<reference evidence="15" key="1">
    <citation type="thesis" date="2021" institute="BYU ScholarsArchive" country="Provo, UT, USA">
        <title>Applications of and Algorithms for Genome Assembly and Genomic Analyses with an Emphasis on Marine Teleosts.</title>
        <authorList>
            <person name="Pickett B.D."/>
        </authorList>
    </citation>
    <scope>NUCLEOTIDE SEQUENCE</scope>
    <source>
        <strain evidence="15">HI-2016</strain>
    </source>
</reference>
<dbReference type="InterPro" id="IPR053793">
    <property type="entry name" value="PB1-like"/>
</dbReference>
<keyword evidence="11" id="KW-0131">Cell cycle</keyword>
<dbReference type="EMBL" id="JAFBMS010000172">
    <property type="protein sequence ID" value="KAG9333879.1"/>
    <property type="molecule type" value="Genomic_DNA"/>
</dbReference>
<evidence type="ECO:0000259" key="14">
    <source>
        <dbReference type="PROSITE" id="PS51745"/>
    </source>
</evidence>
<dbReference type="InterPro" id="IPR001478">
    <property type="entry name" value="PDZ"/>
</dbReference>
<dbReference type="AlphaFoldDB" id="A0A8T2N020"/>
<dbReference type="PROSITE" id="PS51745">
    <property type="entry name" value="PB1"/>
    <property type="match status" value="1"/>
</dbReference>
<evidence type="ECO:0000256" key="12">
    <source>
        <dbReference type="SAM" id="MobiDB-lite"/>
    </source>
</evidence>
<dbReference type="GO" id="GO:0005923">
    <property type="term" value="C:bicellular tight junction"/>
    <property type="evidence" value="ECO:0007669"/>
    <property type="project" value="UniProtKB-SubCell"/>
</dbReference>
<keyword evidence="6" id="KW-1003">Cell membrane</keyword>
<dbReference type="GO" id="GO:0051301">
    <property type="term" value="P:cell division"/>
    <property type="evidence" value="ECO:0007669"/>
    <property type="project" value="UniProtKB-KW"/>
</dbReference>
<dbReference type="PROSITE" id="PS50106">
    <property type="entry name" value="PDZ"/>
    <property type="match status" value="1"/>
</dbReference>
<evidence type="ECO:0000256" key="4">
    <source>
        <dbReference type="ARBA" id="ARBA00008625"/>
    </source>
</evidence>
<dbReference type="InterPro" id="IPR000270">
    <property type="entry name" value="PB1_dom"/>
</dbReference>
<dbReference type="SMART" id="SM00666">
    <property type="entry name" value="PB1"/>
    <property type="match status" value="1"/>
</dbReference>
<dbReference type="CDD" id="cd06718">
    <property type="entry name" value="PDZ_Par6-like"/>
    <property type="match status" value="1"/>
</dbReference>
<dbReference type="PANTHER" id="PTHR14102:SF4">
    <property type="entry name" value="PARTITIONING DEFECTIVE 6 HOMOLOG BETA"/>
    <property type="match status" value="1"/>
</dbReference>
<evidence type="ECO:0000256" key="7">
    <source>
        <dbReference type="ARBA" id="ARBA00022490"/>
    </source>
</evidence>
<dbReference type="FunFam" id="2.30.42.10:FF:000030">
    <property type="entry name" value="Partitioning defective 6 homolog beta"/>
    <property type="match status" value="1"/>
</dbReference>
<evidence type="ECO:0000256" key="2">
    <source>
        <dbReference type="ARBA" id="ARBA00004435"/>
    </source>
</evidence>
<dbReference type="GO" id="GO:0007163">
    <property type="term" value="P:establishment or maintenance of cell polarity"/>
    <property type="evidence" value="ECO:0007669"/>
    <property type="project" value="TreeGrafter"/>
</dbReference>
<dbReference type="SUPFAM" id="SSF54277">
    <property type="entry name" value="CAD &amp; PB1 domains"/>
    <property type="match status" value="1"/>
</dbReference>
<organism evidence="15 16">
    <name type="scientific">Albula glossodonta</name>
    <name type="common">roundjaw bonefish</name>
    <dbReference type="NCBI Taxonomy" id="121402"/>
    <lineage>
        <taxon>Eukaryota</taxon>
        <taxon>Metazoa</taxon>
        <taxon>Chordata</taxon>
        <taxon>Craniata</taxon>
        <taxon>Vertebrata</taxon>
        <taxon>Euteleostomi</taxon>
        <taxon>Actinopterygii</taxon>
        <taxon>Neopterygii</taxon>
        <taxon>Teleostei</taxon>
        <taxon>Albuliformes</taxon>
        <taxon>Albulidae</taxon>
        <taxon>Albula</taxon>
    </lineage>
</organism>
<evidence type="ECO:0000256" key="11">
    <source>
        <dbReference type="ARBA" id="ARBA00023306"/>
    </source>
</evidence>
<evidence type="ECO:0000256" key="9">
    <source>
        <dbReference type="ARBA" id="ARBA00022949"/>
    </source>
</evidence>
<dbReference type="InterPro" id="IPR034868">
    <property type="entry name" value="PB1_Par6"/>
</dbReference>
<dbReference type="Gene3D" id="3.10.20.90">
    <property type="entry name" value="Phosphatidylinositol 3-kinase Catalytic Subunit, Chain A, domain 1"/>
    <property type="match status" value="1"/>
</dbReference>
<feature type="compositionally biased region" description="Acidic residues" evidence="12">
    <location>
        <begin position="291"/>
        <end position="309"/>
    </location>
</feature>
<dbReference type="InterPro" id="IPR051741">
    <property type="entry name" value="PAR6_homolog"/>
</dbReference>
<keyword evidence="5" id="KW-0796">Tight junction</keyword>
<feature type="region of interest" description="Disordered" evidence="12">
    <location>
        <begin position="279"/>
        <end position="349"/>
    </location>
</feature>
<evidence type="ECO:0000256" key="8">
    <source>
        <dbReference type="ARBA" id="ARBA00022618"/>
    </source>
</evidence>
<dbReference type="GO" id="GO:0016324">
    <property type="term" value="C:apical plasma membrane"/>
    <property type="evidence" value="ECO:0007669"/>
    <property type="project" value="TreeGrafter"/>
</dbReference>
<accession>A0A8T2N020</accession>
<dbReference type="Gene3D" id="2.30.42.10">
    <property type="match status" value="1"/>
</dbReference>
<dbReference type="OrthoDB" id="5868434at2759"/>